<organism evidence="1 2">
    <name type="scientific">Desulfamplus magnetovallimortis</name>
    <dbReference type="NCBI Taxonomy" id="1246637"/>
    <lineage>
        <taxon>Bacteria</taxon>
        <taxon>Pseudomonadati</taxon>
        <taxon>Thermodesulfobacteriota</taxon>
        <taxon>Desulfobacteria</taxon>
        <taxon>Desulfobacterales</taxon>
        <taxon>Desulfobacteraceae</taxon>
        <taxon>Desulfamplus</taxon>
    </lineage>
</organism>
<dbReference type="AlphaFoldDB" id="A0A1W1HEK5"/>
<proteinExistence type="predicted"/>
<protein>
    <submittedName>
        <fullName evidence="1">Uncharacterized protein</fullName>
    </submittedName>
</protein>
<dbReference type="Proteomes" id="UP000191931">
    <property type="component" value="Unassembled WGS sequence"/>
</dbReference>
<dbReference type="SUPFAM" id="SSF50969">
    <property type="entry name" value="YVTN repeat-like/Quinoprotein amine dehydrogenase"/>
    <property type="match status" value="1"/>
</dbReference>
<reference evidence="1 2" key="1">
    <citation type="submission" date="2017-03" db="EMBL/GenBank/DDBJ databases">
        <authorList>
            <person name="Afonso C.L."/>
            <person name="Miller P.J."/>
            <person name="Scott M.A."/>
            <person name="Spackman E."/>
            <person name="Goraichik I."/>
            <person name="Dimitrov K.M."/>
            <person name="Suarez D.L."/>
            <person name="Swayne D.E."/>
        </authorList>
    </citation>
    <scope>NUCLEOTIDE SEQUENCE [LARGE SCALE GENOMIC DNA]</scope>
    <source>
        <strain evidence="1">PRJEB14757</strain>
    </source>
</reference>
<sequence length="476" mass="54711">MIDFINLEELFSNCLDEAKKFDLAGYTDKASSMLKKAERCHNLIVDQTLRNALLSHILLEHAESTHLNPNNILEYENIARANHFKNTSKSNIHHSMMKRYSLENAYAMHALCSAQKMQSKKMYQQTEKLLRNTLQRNSLSAPLVAQKWREAADKVKLNTSESNQNSSPWIEFKISKIDQHTRFRNSCAILQSQNDFIVVNGIDGLITIYDKNGQSINSYQTYLKYPKGVKDSEETLYFFDNQYIVKLDKHSWPASTTTPYHENHNGDFQGKNFKQINQIPFPASKFFLDNASLLSATSYKKYLYISYLLIHKNICQGGILSIDTKSGKTINNYQLQDSLPYIASDEKIIYILNAYKKNIYLFNISEIDQGCISFENNNNNYLGSIDNQSIKLDMSLFTSLPLFFNYHKKKLWICDATTIVVLSESGQLIGRFVLPYVLKQNVQITGFTINDPADKICIFDSLSQTIIYINVIINDL</sequence>
<dbReference type="STRING" id="1246637.MTBBW1_2520001"/>
<dbReference type="InterPro" id="IPR011044">
    <property type="entry name" value="Quino_amine_DH_bsu"/>
</dbReference>
<dbReference type="RefSeq" id="WP_080809520.1">
    <property type="nucleotide sequence ID" value="NZ_LT828568.1"/>
</dbReference>
<dbReference type="EMBL" id="FWEV01000171">
    <property type="protein sequence ID" value="SLM30900.1"/>
    <property type="molecule type" value="Genomic_DNA"/>
</dbReference>
<evidence type="ECO:0000313" key="1">
    <source>
        <dbReference type="EMBL" id="SLM30900.1"/>
    </source>
</evidence>
<name>A0A1W1HEK5_9BACT</name>
<gene>
    <name evidence="1" type="ORF">MTBBW1_2520001</name>
</gene>
<evidence type="ECO:0000313" key="2">
    <source>
        <dbReference type="Proteomes" id="UP000191931"/>
    </source>
</evidence>
<accession>A0A1W1HEK5</accession>
<keyword evidence="2" id="KW-1185">Reference proteome</keyword>